<dbReference type="AlphaFoldDB" id="A0A232ED31"/>
<protein>
    <recommendedName>
        <fullName evidence="3">Transposase domain-containing protein</fullName>
    </recommendedName>
</protein>
<comment type="caution">
    <text evidence="1">The sequence shown here is derived from an EMBL/GenBank/DDBJ whole genome shotgun (WGS) entry which is preliminary data.</text>
</comment>
<gene>
    <name evidence="1" type="ORF">TSAR_001754</name>
</gene>
<evidence type="ECO:0008006" key="3">
    <source>
        <dbReference type="Google" id="ProtNLM"/>
    </source>
</evidence>
<evidence type="ECO:0000313" key="1">
    <source>
        <dbReference type="EMBL" id="OXU16252.1"/>
    </source>
</evidence>
<proteinExistence type="predicted"/>
<dbReference type="OrthoDB" id="10028922at2759"/>
<keyword evidence="2" id="KW-1185">Reference proteome</keyword>
<evidence type="ECO:0000313" key="2">
    <source>
        <dbReference type="Proteomes" id="UP000215335"/>
    </source>
</evidence>
<name>A0A232ED31_9HYME</name>
<accession>A0A232ED31</accession>
<dbReference type="Proteomes" id="UP000215335">
    <property type="component" value="Unassembled WGS sequence"/>
</dbReference>
<dbReference type="EMBL" id="NNAY01008936">
    <property type="protein sequence ID" value="OXU16252.1"/>
    <property type="molecule type" value="Genomic_DNA"/>
</dbReference>
<dbReference type="PANTHER" id="PTHR33053">
    <property type="entry name" value="PROTEIN, PUTATIVE-RELATED"/>
    <property type="match status" value="1"/>
</dbReference>
<sequence>MSSERTVRRRVAEKRKLFCQEITECLNNFPKICENLTSDNSDGIEKSKLTDDEIPSVNPALNFMCLMNTLVIGKKTSLDELIASQFKHCTDKAELSKVQLQKEVFDIDEAKIHEAAIKETATNSTLTLNNGNELSTGKSFNLRYYLQNCNDEESDEESNSVSDFVLVENDDKVLFMDEIRQLCLKYIHIITHEFTEELLSTLRKHTGTPFPKSAKTFFKTPRKIETRKMASGEYCHYGLESAIRSFIDMYLNKGIVVDCVKLIVGIDGAPLATSSEKGLWIIACSETVLKLVEVLAIYHGEDKPPDVNEFLKQFKEEITFFINNGIEHKDKHYCILFYTLVCDAPAKAYVLCVKYPSGYFSCTKCTIRGQYHNAVHFPGAICSLRTDEKVKSREYNDPLGDDYQKQGETILKDIPKFGLVTNVVLDYMHLICLGVMLKLTEVWIKSILCESEIEKISEKLSTLKNFVPSDFCRNPRQFKKIRRLWKATELRQFLLYTGPVVLLDVLPTKLYTHFLSFHIAISILVNPILCKSEDYLNYADELLKKFVKDFEEYYGGKNVTFNVHNLLHIVSDTRNFGPLDDFSAFRFENLIRKMKQLVRKGDQPLVQIGKRLAEIKSSKAYSDEDNEEFDVSMYRTMQEIYVFKEDSIFLDCRNTSNNCILLNNGTYMECHYFIQDKKNSLKVVGNVLKVVENFYKDDFKDVSDKLHVKIVRESKTMQSVAYPADLILAKVCKFPLEDNKHFVVIPLVHTYKRK</sequence>
<dbReference type="STRING" id="543379.A0A232ED31"/>
<organism evidence="1 2">
    <name type="scientific">Trichomalopsis sarcophagae</name>
    <dbReference type="NCBI Taxonomy" id="543379"/>
    <lineage>
        <taxon>Eukaryota</taxon>
        <taxon>Metazoa</taxon>
        <taxon>Ecdysozoa</taxon>
        <taxon>Arthropoda</taxon>
        <taxon>Hexapoda</taxon>
        <taxon>Insecta</taxon>
        <taxon>Pterygota</taxon>
        <taxon>Neoptera</taxon>
        <taxon>Endopterygota</taxon>
        <taxon>Hymenoptera</taxon>
        <taxon>Apocrita</taxon>
        <taxon>Proctotrupomorpha</taxon>
        <taxon>Chalcidoidea</taxon>
        <taxon>Pteromalidae</taxon>
        <taxon>Pteromalinae</taxon>
        <taxon>Trichomalopsis</taxon>
    </lineage>
</organism>
<reference evidence="1 2" key="1">
    <citation type="journal article" date="2017" name="Curr. Biol.">
        <title>The Evolution of Venom by Co-option of Single-Copy Genes.</title>
        <authorList>
            <person name="Martinson E.O."/>
            <person name="Mrinalini"/>
            <person name="Kelkar Y.D."/>
            <person name="Chang C.H."/>
            <person name="Werren J.H."/>
        </authorList>
    </citation>
    <scope>NUCLEOTIDE SEQUENCE [LARGE SCALE GENOMIC DNA]</scope>
    <source>
        <strain evidence="1 2">Alberta</strain>
        <tissue evidence="1">Whole body</tissue>
    </source>
</reference>
<dbReference type="PANTHER" id="PTHR33053:SF9">
    <property type="entry name" value="AGAP000105-PA"/>
    <property type="match status" value="1"/>
</dbReference>